<reference evidence="3" key="1">
    <citation type="submission" date="2020-06" db="EMBL/GenBank/DDBJ databases">
        <title>WGS assembly of Ceratodon purpureus strain R40.</title>
        <authorList>
            <person name="Carey S.B."/>
            <person name="Jenkins J."/>
            <person name="Shu S."/>
            <person name="Lovell J.T."/>
            <person name="Sreedasyam A."/>
            <person name="Maumus F."/>
            <person name="Tiley G.P."/>
            <person name="Fernandez-Pozo N."/>
            <person name="Barry K."/>
            <person name="Chen C."/>
            <person name="Wang M."/>
            <person name="Lipzen A."/>
            <person name="Daum C."/>
            <person name="Saski C.A."/>
            <person name="Payton A.C."/>
            <person name="Mcbreen J.C."/>
            <person name="Conrad R.E."/>
            <person name="Kollar L.M."/>
            <person name="Olsson S."/>
            <person name="Huttunen S."/>
            <person name="Landis J.B."/>
            <person name="Wickett N.J."/>
            <person name="Johnson M.G."/>
            <person name="Rensing S.A."/>
            <person name="Grimwood J."/>
            <person name="Schmutz J."/>
            <person name="Mcdaniel S.F."/>
        </authorList>
    </citation>
    <scope>NUCLEOTIDE SEQUENCE</scope>
    <source>
        <strain evidence="3">R40</strain>
    </source>
</reference>
<accession>A0A8T0IYU9</accession>
<evidence type="ECO:0000256" key="2">
    <source>
        <dbReference type="ARBA" id="ARBA00023002"/>
    </source>
</evidence>
<sequence>MASSMLSLVGKTAVVTGGSKGIGRGISILLAKQGANVVVNFSSDVEKANEVVAAIRGEEKAGKVIAVQGNVGKASDVVALFDKAEEEFGKVHIVVNSAGVLLSNYPSLADTTEEEWDRIMGVNLKGAFLVSREAAKRIPENAGGRIVNITTTLVSTAFPGYAAYSASKAAVECFTKTLAKELRGKQITANCVAPGAVATDLFYAGKTEEQVQMNVKASPLERLGEPQDIASVVLFVVSNEGFWLNAQVIRANGGTASAS</sequence>
<dbReference type="FunFam" id="3.40.50.720:FF:000084">
    <property type="entry name" value="Short-chain dehydrogenase reductase"/>
    <property type="match status" value="1"/>
</dbReference>
<dbReference type="EMBL" id="CM026422">
    <property type="protein sequence ID" value="KAG0588417.1"/>
    <property type="molecule type" value="Genomic_DNA"/>
</dbReference>
<dbReference type="GO" id="GO:0016614">
    <property type="term" value="F:oxidoreductase activity, acting on CH-OH group of donors"/>
    <property type="evidence" value="ECO:0007669"/>
    <property type="project" value="UniProtKB-ARBA"/>
</dbReference>
<keyword evidence="2" id="KW-0560">Oxidoreductase</keyword>
<dbReference type="PRINTS" id="PR00080">
    <property type="entry name" value="SDRFAMILY"/>
</dbReference>
<gene>
    <name evidence="3" type="ORF">KC19_2G241200</name>
</gene>
<dbReference type="AlphaFoldDB" id="A0A8T0IYU9"/>
<comment type="caution">
    <text evidence="3">The sequence shown here is derived from an EMBL/GenBank/DDBJ whole genome shotgun (WGS) entry which is preliminary data.</text>
</comment>
<dbReference type="PRINTS" id="PR00081">
    <property type="entry name" value="GDHRDH"/>
</dbReference>
<dbReference type="Pfam" id="PF13561">
    <property type="entry name" value="adh_short_C2"/>
    <property type="match status" value="1"/>
</dbReference>
<dbReference type="Gene3D" id="3.40.50.720">
    <property type="entry name" value="NAD(P)-binding Rossmann-like Domain"/>
    <property type="match status" value="1"/>
</dbReference>
<dbReference type="InterPro" id="IPR002347">
    <property type="entry name" value="SDR_fam"/>
</dbReference>
<evidence type="ECO:0000313" key="4">
    <source>
        <dbReference type="Proteomes" id="UP000822688"/>
    </source>
</evidence>
<dbReference type="Proteomes" id="UP000822688">
    <property type="component" value="Chromosome 2"/>
</dbReference>
<evidence type="ECO:0000313" key="3">
    <source>
        <dbReference type="EMBL" id="KAG0588417.1"/>
    </source>
</evidence>
<organism evidence="3 4">
    <name type="scientific">Ceratodon purpureus</name>
    <name type="common">Fire moss</name>
    <name type="synonym">Dicranum purpureum</name>
    <dbReference type="NCBI Taxonomy" id="3225"/>
    <lineage>
        <taxon>Eukaryota</taxon>
        <taxon>Viridiplantae</taxon>
        <taxon>Streptophyta</taxon>
        <taxon>Embryophyta</taxon>
        <taxon>Bryophyta</taxon>
        <taxon>Bryophytina</taxon>
        <taxon>Bryopsida</taxon>
        <taxon>Dicranidae</taxon>
        <taxon>Pseudoditrichales</taxon>
        <taxon>Ditrichaceae</taxon>
        <taxon>Ceratodon</taxon>
    </lineage>
</organism>
<dbReference type="InterPro" id="IPR036291">
    <property type="entry name" value="NAD(P)-bd_dom_sf"/>
</dbReference>
<keyword evidence="4" id="KW-1185">Reference proteome</keyword>
<name>A0A8T0IYU9_CERPU</name>
<dbReference type="PANTHER" id="PTHR48107:SF7">
    <property type="entry name" value="RE15974P"/>
    <property type="match status" value="1"/>
</dbReference>
<protein>
    <submittedName>
        <fullName evidence="3">Uncharacterized protein</fullName>
    </submittedName>
</protein>
<proteinExistence type="inferred from homology"/>
<dbReference type="PANTHER" id="PTHR48107">
    <property type="entry name" value="NADPH-DEPENDENT ALDEHYDE REDUCTASE-LIKE PROTEIN, CHLOROPLASTIC-RELATED"/>
    <property type="match status" value="1"/>
</dbReference>
<dbReference type="SUPFAM" id="SSF51735">
    <property type="entry name" value="NAD(P)-binding Rossmann-fold domains"/>
    <property type="match status" value="1"/>
</dbReference>
<comment type="similarity">
    <text evidence="1">Belongs to the short-chain dehydrogenases/reductases (SDR) family.</text>
</comment>
<evidence type="ECO:0000256" key="1">
    <source>
        <dbReference type="ARBA" id="ARBA00006484"/>
    </source>
</evidence>